<organism evidence="1 2">
    <name type="scientific">Candidatus Jorgensenbacteria bacterium GWA1_54_12</name>
    <dbReference type="NCBI Taxonomy" id="1798468"/>
    <lineage>
        <taxon>Bacteria</taxon>
        <taxon>Candidatus Joergenseniibacteriota</taxon>
    </lineage>
</organism>
<dbReference type="AlphaFoldDB" id="A0A1F6BLK0"/>
<protein>
    <recommendedName>
        <fullName evidence="3">HTH luxR-type domain-containing protein</fullName>
    </recommendedName>
</protein>
<dbReference type="STRING" id="1798468.A2110_01780"/>
<evidence type="ECO:0000313" key="2">
    <source>
        <dbReference type="Proteomes" id="UP000176273"/>
    </source>
</evidence>
<proteinExistence type="predicted"/>
<dbReference type="Proteomes" id="UP000176273">
    <property type="component" value="Unassembled WGS sequence"/>
</dbReference>
<evidence type="ECO:0000313" key="1">
    <source>
        <dbReference type="EMBL" id="OGG37799.1"/>
    </source>
</evidence>
<comment type="caution">
    <text evidence="1">The sequence shown here is derived from an EMBL/GenBank/DDBJ whole genome shotgun (WGS) entry which is preliminary data.</text>
</comment>
<accession>A0A1F6BLK0</accession>
<evidence type="ECO:0008006" key="3">
    <source>
        <dbReference type="Google" id="ProtNLM"/>
    </source>
</evidence>
<gene>
    <name evidence="1" type="ORF">A2110_01780</name>
</gene>
<name>A0A1F6BLK0_9BACT</name>
<dbReference type="EMBL" id="MFKH01000001">
    <property type="protein sequence ID" value="OGG37799.1"/>
    <property type="molecule type" value="Genomic_DNA"/>
</dbReference>
<reference evidence="1 2" key="1">
    <citation type="journal article" date="2016" name="Nat. Commun.">
        <title>Thousands of microbial genomes shed light on interconnected biogeochemical processes in an aquifer system.</title>
        <authorList>
            <person name="Anantharaman K."/>
            <person name="Brown C.T."/>
            <person name="Hug L.A."/>
            <person name="Sharon I."/>
            <person name="Castelle C.J."/>
            <person name="Probst A.J."/>
            <person name="Thomas B.C."/>
            <person name="Singh A."/>
            <person name="Wilkins M.J."/>
            <person name="Karaoz U."/>
            <person name="Brodie E.L."/>
            <person name="Williams K.H."/>
            <person name="Hubbard S.S."/>
            <person name="Banfield J.F."/>
        </authorList>
    </citation>
    <scope>NUCLEOTIDE SEQUENCE [LARGE SCALE GENOMIC DNA]</scope>
</reference>
<sequence>MEKLNRTENLLVLILLSSLKGVTKEEKANQLNLAGFSNLEIANFLQTRPAVISQMLYLRKQKDRKEKRNV</sequence>